<reference evidence="1" key="1">
    <citation type="submission" date="2022-07" db="EMBL/GenBank/DDBJ databases">
        <title>Genome Sequence of Leucocoprinus birnbaumii.</title>
        <authorList>
            <person name="Buettner E."/>
        </authorList>
    </citation>
    <scope>NUCLEOTIDE SEQUENCE</scope>
    <source>
        <strain evidence="1">VT141</strain>
    </source>
</reference>
<comment type="caution">
    <text evidence="1">The sequence shown here is derived from an EMBL/GenBank/DDBJ whole genome shotgun (WGS) entry which is preliminary data.</text>
</comment>
<organism evidence="1 2">
    <name type="scientific">Leucocoprinus birnbaumii</name>
    <dbReference type="NCBI Taxonomy" id="56174"/>
    <lineage>
        <taxon>Eukaryota</taxon>
        <taxon>Fungi</taxon>
        <taxon>Dikarya</taxon>
        <taxon>Basidiomycota</taxon>
        <taxon>Agaricomycotina</taxon>
        <taxon>Agaricomycetes</taxon>
        <taxon>Agaricomycetidae</taxon>
        <taxon>Agaricales</taxon>
        <taxon>Agaricineae</taxon>
        <taxon>Agaricaceae</taxon>
        <taxon>Leucocoprinus</taxon>
    </lineage>
</organism>
<evidence type="ECO:0000313" key="2">
    <source>
        <dbReference type="Proteomes" id="UP001213000"/>
    </source>
</evidence>
<name>A0AAD5YQM6_9AGAR</name>
<keyword evidence="2" id="KW-1185">Reference proteome</keyword>
<gene>
    <name evidence="1" type="ORF">NP233_g11768</name>
</gene>
<dbReference type="EMBL" id="JANIEX010001493">
    <property type="protein sequence ID" value="KAJ3557334.1"/>
    <property type="molecule type" value="Genomic_DNA"/>
</dbReference>
<sequence>MSPRNVPTSTSKSNDSDTAALVTQVYRATWTEFFEWKREDSRKALTSLLVSAPQTEEDTLDDISSHYADENVADIDYYDLDVNRSRVRLQLT</sequence>
<protein>
    <submittedName>
        <fullName evidence="1">Uncharacterized protein</fullName>
    </submittedName>
</protein>
<dbReference type="AlphaFoldDB" id="A0AAD5YQM6"/>
<evidence type="ECO:0000313" key="1">
    <source>
        <dbReference type="EMBL" id="KAJ3557334.1"/>
    </source>
</evidence>
<dbReference type="Proteomes" id="UP001213000">
    <property type="component" value="Unassembled WGS sequence"/>
</dbReference>
<accession>A0AAD5YQM6</accession>
<proteinExistence type="predicted"/>